<comment type="subcellular location">
    <subcellularLocation>
        <location evidence="6">Nucleus</location>
        <location evidence="6">Nucleolus</location>
    </subcellularLocation>
</comment>
<evidence type="ECO:0000313" key="11">
    <source>
        <dbReference type="EMBL" id="KAL0089013.1"/>
    </source>
</evidence>
<evidence type="ECO:0000256" key="2">
    <source>
        <dbReference type="ARBA" id="ARBA00022448"/>
    </source>
</evidence>
<feature type="domain" description="SDA1 N-terminal" evidence="9">
    <location>
        <begin position="63"/>
        <end position="430"/>
    </location>
</feature>
<evidence type="ECO:0000256" key="5">
    <source>
        <dbReference type="ARBA" id="ARBA00023242"/>
    </source>
</evidence>
<organism evidence="11 12">
    <name type="scientific">Phycomyces blakesleeanus</name>
    <dbReference type="NCBI Taxonomy" id="4837"/>
    <lineage>
        <taxon>Eukaryota</taxon>
        <taxon>Fungi</taxon>
        <taxon>Fungi incertae sedis</taxon>
        <taxon>Mucoromycota</taxon>
        <taxon>Mucoromycotina</taxon>
        <taxon>Mucoromycetes</taxon>
        <taxon>Mucorales</taxon>
        <taxon>Phycomycetaceae</taxon>
        <taxon>Phycomyces</taxon>
    </lineage>
</organism>
<evidence type="ECO:0000256" key="3">
    <source>
        <dbReference type="ARBA" id="ARBA00022517"/>
    </source>
</evidence>
<evidence type="ECO:0000259" key="9">
    <source>
        <dbReference type="Pfam" id="PF08158"/>
    </source>
</evidence>
<feature type="compositionally biased region" description="Acidic residues" evidence="7">
    <location>
        <begin position="502"/>
        <end position="521"/>
    </location>
</feature>
<keyword evidence="2 6" id="KW-0813">Transport</keyword>
<keyword evidence="5 6" id="KW-0539">Nucleus</keyword>
<proteinExistence type="inferred from homology"/>
<feature type="domain" description="SDA1 C-terminal" evidence="10">
    <location>
        <begin position="692"/>
        <end position="738"/>
    </location>
</feature>
<feature type="compositionally biased region" description="Basic and acidic residues" evidence="7">
    <location>
        <begin position="662"/>
        <end position="701"/>
    </location>
</feature>
<feature type="compositionally biased region" description="Basic and acidic residues" evidence="7">
    <location>
        <begin position="543"/>
        <end position="555"/>
    </location>
</feature>
<dbReference type="EMBL" id="JBCLYO010000005">
    <property type="protein sequence ID" value="KAL0089013.1"/>
    <property type="molecule type" value="Genomic_DNA"/>
</dbReference>
<reference evidence="11 12" key="1">
    <citation type="submission" date="2024-04" db="EMBL/GenBank/DDBJ databases">
        <title>Symmetric and asymmetric DNA N6-adenine methylation regulates different biological responses in Mucorales.</title>
        <authorList>
            <consortium name="Lawrence Berkeley National Laboratory"/>
            <person name="Lax C."/>
            <person name="Mondo S.J."/>
            <person name="Osorio-Concepcion M."/>
            <person name="Muszewska A."/>
            <person name="Corrochano-Luque M."/>
            <person name="Gutierrez G."/>
            <person name="Riley R."/>
            <person name="Lipzen A."/>
            <person name="Guo J."/>
            <person name="Hundley H."/>
            <person name="Amirebrahimi M."/>
            <person name="Ng V."/>
            <person name="Lorenzo-Gutierrez D."/>
            <person name="Binder U."/>
            <person name="Yang J."/>
            <person name="Song Y."/>
            <person name="Canovas D."/>
            <person name="Navarro E."/>
            <person name="Freitag M."/>
            <person name="Gabaldon T."/>
            <person name="Grigoriev I.V."/>
            <person name="Corrochano L.M."/>
            <person name="Nicolas F.E."/>
            <person name="Garre V."/>
        </authorList>
    </citation>
    <scope>NUCLEOTIDE SEQUENCE [LARGE SCALE GENOMIC DNA]</scope>
    <source>
        <strain evidence="11 12">L51</strain>
    </source>
</reference>
<protein>
    <recommendedName>
        <fullName evidence="6">Protein SDA1</fullName>
    </recommendedName>
</protein>
<accession>A0ABR3B4K0</accession>
<dbReference type="Pfam" id="PF08158">
    <property type="entry name" value="SDA1_HEAT"/>
    <property type="match status" value="1"/>
</dbReference>
<dbReference type="Pfam" id="PF05285">
    <property type="entry name" value="SDA1_dom"/>
    <property type="match status" value="1"/>
</dbReference>
<keyword evidence="4 6" id="KW-0653">Protein transport</keyword>
<dbReference type="InterPro" id="IPR048292">
    <property type="entry name" value="SDA1_C"/>
</dbReference>
<dbReference type="Proteomes" id="UP001448207">
    <property type="component" value="Unassembled WGS sequence"/>
</dbReference>
<name>A0ABR3B4K0_PHYBL</name>
<dbReference type="InterPro" id="IPR007949">
    <property type="entry name" value="SDA1_MD"/>
</dbReference>
<dbReference type="InterPro" id="IPR012977">
    <property type="entry name" value="SDA1_N"/>
</dbReference>
<evidence type="ECO:0000256" key="1">
    <source>
        <dbReference type="ARBA" id="ARBA00005783"/>
    </source>
</evidence>
<gene>
    <name evidence="11" type="ORF">J3Q64DRAFT_1733038</name>
</gene>
<dbReference type="SUPFAM" id="SSF48371">
    <property type="entry name" value="ARM repeat"/>
    <property type="match status" value="1"/>
</dbReference>
<dbReference type="InterPro" id="IPR027312">
    <property type="entry name" value="Sda1"/>
</dbReference>
<comment type="similarity">
    <text evidence="1 6">Belongs to the SDA1 family.</text>
</comment>
<feature type="compositionally biased region" description="Basic and acidic residues" evidence="7">
    <location>
        <begin position="710"/>
        <end position="741"/>
    </location>
</feature>
<dbReference type="Pfam" id="PF21638">
    <property type="entry name" value="SDA1_C"/>
    <property type="match status" value="1"/>
</dbReference>
<dbReference type="PANTHER" id="PTHR12730">
    <property type="entry name" value="HSDA/SDA1-RELATED"/>
    <property type="match status" value="1"/>
</dbReference>
<feature type="domain" description="SDA1 middle" evidence="8">
    <location>
        <begin position="522"/>
        <end position="675"/>
    </location>
</feature>
<feature type="region of interest" description="Disordered" evidence="7">
    <location>
        <begin position="502"/>
        <end position="563"/>
    </location>
</feature>
<keyword evidence="3 6" id="KW-0690">Ribosome biogenesis</keyword>
<evidence type="ECO:0000259" key="10">
    <source>
        <dbReference type="Pfam" id="PF21638"/>
    </source>
</evidence>
<keyword evidence="12" id="KW-1185">Reference proteome</keyword>
<feature type="region of interest" description="Disordered" evidence="7">
    <location>
        <begin position="659"/>
        <end position="741"/>
    </location>
</feature>
<evidence type="ECO:0000256" key="6">
    <source>
        <dbReference type="RuleBase" id="RU365057"/>
    </source>
</evidence>
<evidence type="ECO:0000256" key="7">
    <source>
        <dbReference type="SAM" id="MobiDB-lite"/>
    </source>
</evidence>
<evidence type="ECO:0000256" key="4">
    <source>
        <dbReference type="ARBA" id="ARBA00022927"/>
    </source>
</evidence>
<dbReference type="InterPro" id="IPR016024">
    <property type="entry name" value="ARM-type_fold"/>
</dbReference>
<comment type="function">
    <text evidence="6">Required for 60S pre-ribosomal subunits export to the cytoplasm.</text>
</comment>
<evidence type="ECO:0000313" key="12">
    <source>
        <dbReference type="Proteomes" id="UP001448207"/>
    </source>
</evidence>
<evidence type="ECO:0000259" key="8">
    <source>
        <dbReference type="Pfam" id="PF05285"/>
    </source>
</evidence>
<comment type="caution">
    <text evidence="11">The sequence shown here is derived from an EMBL/GenBank/DDBJ whole genome shotgun (WGS) entry which is preliminary data.</text>
</comment>
<dbReference type="PANTHER" id="PTHR12730:SF0">
    <property type="entry name" value="PROTEIN SDA1 HOMOLOG"/>
    <property type="match status" value="1"/>
</dbReference>
<sequence>MGKRNREALLPTHLPQLQNLIKRDPKSYEAEFLQQYRHFQSSLAIFCLKPDEEAKELSDLVMFMSHVLQCYPKETAGFPEQIVDILKEHCMVLHPEVRKTLVQALILMRHRGVIDNTRLLPLFFTLFKCKDKHLREQLYTHIVTDIKTSNAKAKNNKLNKTLQSYMFTMLESAKTGNSEENAIAAKKSIDICIDLYNKNVWNDAKTVNVIAEACFSPVPKIAVTAIKFFLTSDEHEEEESDDEEMPDLRKMQQANVVSKKTKSKARKMDAAKKKIKRKSKAKEKSEVFNFSALHLLNDAQGFAEKLHSKLASKEDRWEIRVMKMNLVSRVIGLHQLIILGFYPMLIKYLQPSQKDVTMVLVSAAQASHPLVPPDVLETVLKAIANNFVTDRVANEVMAVGLNGIREICARQPLAIDVTLLQDLTQYKNHRDKSVMMAARSLIALFREINPEMLMRKDRGKTATVRMKDGSIKTVQYGSASSLGVEGFQGIELLEEADIAEDENAGWEGWEEEEESDSDEDGWINVGDGDEPVTIAMSDDEDEKPATTKTEGDQPKTRRIGRRALRKLEDAEEREVLTEEQLKKMQEDAAARRAEEKKKEDAAMRLASTRILTPADFAKLNELKVANEAEIIVKGKKRPAEESVQGAGQVDEFAILGPRKKAKQDYEERMASIQEGREGREKFGSKKGNKDRGSTTNREKSRNKNYVMIAHKRDVVMKAKRSMKDKQVAHRAAIEKQKKSKH</sequence>